<keyword evidence="2" id="KW-1185">Reference proteome</keyword>
<name>A0A1Q3B8S4_CEPFO</name>
<feature type="non-terminal residue" evidence="1">
    <location>
        <position position="1"/>
    </location>
</feature>
<dbReference type="AlphaFoldDB" id="A0A1Q3B8S4"/>
<comment type="caution">
    <text evidence="1">The sequence shown here is derived from an EMBL/GenBank/DDBJ whole genome shotgun (WGS) entry which is preliminary data.</text>
</comment>
<dbReference type="EMBL" id="BDDD01000344">
    <property type="protein sequence ID" value="GAV64388.1"/>
    <property type="molecule type" value="Genomic_DNA"/>
</dbReference>
<sequence>ASCVFNCGDEESLEHLFFHCPFSHNIWGSVLSMCNIQRPISQWSDKVQWMLDHARGHKFPTLVQKLAFAASVYHIWLERNRRCFKNEFMPAKEVINRIKHDAASKL</sequence>
<evidence type="ECO:0000313" key="1">
    <source>
        <dbReference type="EMBL" id="GAV64388.1"/>
    </source>
</evidence>
<protein>
    <recommendedName>
        <fullName evidence="3">Zf-RVT domain-containing protein</fullName>
    </recommendedName>
</protein>
<dbReference type="Proteomes" id="UP000187406">
    <property type="component" value="Unassembled WGS sequence"/>
</dbReference>
<evidence type="ECO:0008006" key="3">
    <source>
        <dbReference type="Google" id="ProtNLM"/>
    </source>
</evidence>
<evidence type="ECO:0000313" key="2">
    <source>
        <dbReference type="Proteomes" id="UP000187406"/>
    </source>
</evidence>
<dbReference type="OrthoDB" id="1938430at2759"/>
<proteinExistence type="predicted"/>
<feature type="non-terminal residue" evidence="1">
    <location>
        <position position="106"/>
    </location>
</feature>
<dbReference type="PANTHER" id="PTHR33116:SF84">
    <property type="entry name" value="RNA-DIRECTED DNA POLYMERASE"/>
    <property type="match status" value="1"/>
</dbReference>
<organism evidence="1 2">
    <name type="scientific">Cephalotus follicularis</name>
    <name type="common">Albany pitcher plant</name>
    <dbReference type="NCBI Taxonomy" id="3775"/>
    <lineage>
        <taxon>Eukaryota</taxon>
        <taxon>Viridiplantae</taxon>
        <taxon>Streptophyta</taxon>
        <taxon>Embryophyta</taxon>
        <taxon>Tracheophyta</taxon>
        <taxon>Spermatophyta</taxon>
        <taxon>Magnoliopsida</taxon>
        <taxon>eudicotyledons</taxon>
        <taxon>Gunneridae</taxon>
        <taxon>Pentapetalae</taxon>
        <taxon>rosids</taxon>
        <taxon>fabids</taxon>
        <taxon>Oxalidales</taxon>
        <taxon>Cephalotaceae</taxon>
        <taxon>Cephalotus</taxon>
    </lineage>
</organism>
<gene>
    <name evidence="1" type="ORF">CFOL_v3_07906</name>
</gene>
<accession>A0A1Q3B8S4</accession>
<reference evidence="2" key="1">
    <citation type="submission" date="2016-04" db="EMBL/GenBank/DDBJ databases">
        <title>Cephalotus genome sequencing.</title>
        <authorList>
            <person name="Fukushima K."/>
            <person name="Hasebe M."/>
            <person name="Fang X."/>
        </authorList>
    </citation>
    <scope>NUCLEOTIDE SEQUENCE [LARGE SCALE GENOMIC DNA]</scope>
    <source>
        <strain evidence="2">cv. St1</strain>
    </source>
</reference>
<dbReference type="InParanoid" id="A0A1Q3B8S4"/>
<dbReference type="PANTHER" id="PTHR33116">
    <property type="entry name" value="REVERSE TRANSCRIPTASE ZINC-BINDING DOMAIN-CONTAINING PROTEIN-RELATED-RELATED"/>
    <property type="match status" value="1"/>
</dbReference>